<evidence type="ECO:0000256" key="11">
    <source>
        <dbReference type="ARBA" id="ARBA00023235"/>
    </source>
</evidence>
<sequence length="683" mass="77233">MSLDLDQISVRKINGVSALKEGELHAFGVSTVKDLLEYYPFRYEDYRLRSLSEVKDGDRITIQAKIAGMPVLQRYGKKSRLSCKMLAENWMFTATWFNRHFLKDQLTAGREIVLTGKWDQRRLQLTVTESEFPDKGAVRSGTLQPVYSIGGKITQSWIRKTMTQALQQYGEMIPEILPPALLHKYDLMPRKQAIAALHQPSDTGEGQQARKRMVYEELFMFQLKMQAYRAINHEKMDGVVHTADNATIREFVRSLPFELTDAQKKVELEILHDMRSPYCMNRLLQGDVGSGKTVVAAIALYTTVRSGCQGALMVPTEILAEQHMRSLQKMFEPFGVSVGLLTGSVTGKRRKELLASLQMGLTDIIVGTHALIQEDVFFRQLGLVVTDEQHRFGVNQRSVLRRKGYNPDVLTMTATPIPRTMAITAFGDMDVSTLSERPKGRIPITTHWVKHDLMDRVLGFIRREVEQGRQAYLICPLIEESDKLDVQNAIDLHVQMQQAFPDYAVGLLHGRMTPGEKDEVMRGFYSNELQLLISTTVVEVGVDVPNATLMIIMDADRFGLSQLHQLRGRVGRGAHASYCILIADPKSEVGRERMEVMTETEDGFEVARRDLDLRGPGDFFGTKQSGLPEFRIADMVADYEVVEKARDDAAALVGEASFWTSPAFTALREYLRQEQIFQGDLID</sequence>
<comment type="catalytic activity">
    <reaction evidence="12 15">
        <text>Couples ATP hydrolysis with the unwinding of duplex DNA by translocating in the 3'-5' direction.</text>
        <dbReference type="EC" id="5.6.2.4"/>
    </reaction>
</comment>
<dbReference type="AlphaFoldDB" id="A0A848M321"/>
<evidence type="ECO:0000313" key="19">
    <source>
        <dbReference type="Proteomes" id="UP000565468"/>
    </source>
</evidence>
<dbReference type="CDD" id="cd18811">
    <property type="entry name" value="SF2_C_RecG"/>
    <property type="match status" value="1"/>
</dbReference>
<dbReference type="SMART" id="SM00490">
    <property type="entry name" value="HELICc"/>
    <property type="match status" value="1"/>
</dbReference>
<comment type="similarity">
    <text evidence="1 15">Belongs to the helicase family. RecG subfamily.</text>
</comment>
<gene>
    <name evidence="18" type="primary">recG</name>
    <name evidence="18" type="ORF">HII30_02410</name>
</gene>
<comment type="catalytic activity">
    <reaction evidence="14 15">
        <text>ATP + H2O = ADP + phosphate + H(+)</text>
        <dbReference type="Rhea" id="RHEA:13065"/>
        <dbReference type="ChEBI" id="CHEBI:15377"/>
        <dbReference type="ChEBI" id="CHEBI:15378"/>
        <dbReference type="ChEBI" id="CHEBI:30616"/>
        <dbReference type="ChEBI" id="CHEBI:43474"/>
        <dbReference type="ChEBI" id="CHEBI:456216"/>
        <dbReference type="EC" id="5.6.2.4"/>
    </reaction>
</comment>
<dbReference type="PANTHER" id="PTHR47964">
    <property type="entry name" value="ATP-DEPENDENT DNA HELICASE HOMOLOG RECG, CHLOROPLASTIC"/>
    <property type="match status" value="1"/>
</dbReference>
<dbReference type="NCBIfam" id="NF008165">
    <property type="entry name" value="PRK10917.1-3"/>
    <property type="match status" value="1"/>
</dbReference>
<dbReference type="GO" id="GO:0016787">
    <property type="term" value="F:hydrolase activity"/>
    <property type="evidence" value="ECO:0007669"/>
    <property type="project" value="UniProtKB-KW"/>
</dbReference>
<evidence type="ECO:0000256" key="6">
    <source>
        <dbReference type="ARBA" id="ARBA00022806"/>
    </source>
</evidence>
<keyword evidence="19" id="KW-1185">Reference proteome</keyword>
<dbReference type="RefSeq" id="WP_169503346.1">
    <property type="nucleotide sequence ID" value="NZ_JABBPN010000002.1"/>
</dbReference>
<dbReference type="NCBIfam" id="TIGR00643">
    <property type="entry name" value="recG"/>
    <property type="match status" value="1"/>
</dbReference>
<evidence type="ECO:0000313" key="18">
    <source>
        <dbReference type="EMBL" id="NMO94641.1"/>
    </source>
</evidence>
<evidence type="ECO:0000256" key="14">
    <source>
        <dbReference type="ARBA" id="ARBA00048988"/>
    </source>
</evidence>
<reference evidence="18 19" key="1">
    <citation type="submission" date="2020-04" db="EMBL/GenBank/DDBJ databases">
        <title>Paenibacillus algicola sp. nov., a novel marine bacterium producing alginate lyase.</title>
        <authorList>
            <person name="Huang H."/>
        </authorList>
    </citation>
    <scope>NUCLEOTIDE SEQUENCE [LARGE SCALE GENOMIC DNA]</scope>
    <source>
        <strain evidence="18 19">L7-75</strain>
    </source>
</reference>
<evidence type="ECO:0000259" key="16">
    <source>
        <dbReference type="PROSITE" id="PS51192"/>
    </source>
</evidence>
<dbReference type="NCBIfam" id="NF008168">
    <property type="entry name" value="PRK10917.2-2"/>
    <property type="match status" value="1"/>
</dbReference>
<dbReference type="InterPro" id="IPR047112">
    <property type="entry name" value="RecG/Mfd"/>
</dbReference>
<dbReference type="EC" id="5.6.2.4" evidence="13 15"/>
<dbReference type="PROSITE" id="PS51194">
    <property type="entry name" value="HELICASE_CTER"/>
    <property type="match status" value="1"/>
</dbReference>
<evidence type="ECO:0000259" key="17">
    <source>
        <dbReference type="PROSITE" id="PS51194"/>
    </source>
</evidence>
<dbReference type="SUPFAM" id="SSF52540">
    <property type="entry name" value="P-loop containing nucleoside triphosphate hydrolases"/>
    <property type="match status" value="2"/>
</dbReference>
<dbReference type="GO" id="GO:0005524">
    <property type="term" value="F:ATP binding"/>
    <property type="evidence" value="ECO:0007669"/>
    <property type="project" value="UniProtKB-KW"/>
</dbReference>
<dbReference type="SUPFAM" id="SSF50249">
    <property type="entry name" value="Nucleic acid-binding proteins"/>
    <property type="match status" value="1"/>
</dbReference>
<evidence type="ECO:0000256" key="12">
    <source>
        <dbReference type="ARBA" id="ARBA00034617"/>
    </source>
</evidence>
<keyword evidence="10 15" id="KW-0234">DNA repair</keyword>
<dbReference type="Gene3D" id="3.40.50.300">
    <property type="entry name" value="P-loop containing nucleotide triphosphate hydrolases"/>
    <property type="match status" value="2"/>
</dbReference>
<keyword evidence="5 15" id="KW-0378">Hydrolase</keyword>
<dbReference type="Pfam" id="PF00271">
    <property type="entry name" value="Helicase_C"/>
    <property type="match status" value="1"/>
</dbReference>
<keyword evidence="11" id="KW-0413">Isomerase</keyword>
<name>A0A848M321_PAELE</name>
<keyword evidence="3 15" id="KW-0547">Nucleotide-binding</keyword>
<dbReference type="Pfam" id="PF19833">
    <property type="entry name" value="RecG_dom3_C"/>
    <property type="match status" value="1"/>
</dbReference>
<dbReference type="SMART" id="SM00487">
    <property type="entry name" value="DEXDc"/>
    <property type="match status" value="1"/>
</dbReference>
<dbReference type="Pfam" id="PF17191">
    <property type="entry name" value="RecG_wedge"/>
    <property type="match status" value="1"/>
</dbReference>
<dbReference type="GO" id="GO:0006281">
    <property type="term" value="P:DNA repair"/>
    <property type="evidence" value="ECO:0007669"/>
    <property type="project" value="UniProtKB-UniRule"/>
</dbReference>
<evidence type="ECO:0000256" key="13">
    <source>
        <dbReference type="ARBA" id="ARBA00034808"/>
    </source>
</evidence>
<comment type="caution">
    <text evidence="18">The sequence shown here is derived from an EMBL/GenBank/DDBJ whole genome shotgun (WGS) entry which is preliminary data.</text>
</comment>
<organism evidence="18 19">
    <name type="scientific">Paenibacillus lemnae</name>
    <dbReference type="NCBI Taxonomy" id="1330551"/>
    <lineage>
        <taxon>Bacteria</taxon>
        <taxon>Bacillati</taxon>
        <taxon>Bacillota</taxon>
        <taxon>Bacilli</taxon>
        <taxon>Bacillales</taxon>
        <taxon>Paenibacillaceae</taxon>
        <taxon>Paenibacillus</taxon>
    </lineage>
</organism>
<dbReference type="CDD" id="cd04488">
    <property type="entry name" value="RecG_wedge_OBF"/>
    <property type="match status" value="1"/>
</dbReference>
<evidence type="ECO:0000256" key="15">
    <source>
        <dbReference type="RuleBase" id="RU363016"/>
    </source>
</evidence>
<dbReference type="CDD" id="cd17992">
    <property type="entry name" value="DEXHc_RecG"/>
    <property type="match status" value="1"/>
</dbReference>
<evidence type="ECO:0000256" key="5">
    <source>
        <dbReference type="ARBA" id="ARBA00022801"/>
    </source>
</evidence>
<dbReference type="Proteomes" id="UP000565468">
    <property type="component" value="Unassembled WGS sequence"/>
</dbReference>
<dbReference type="PANTHER" id="PTHR47964:SF1">
    <property type="entry name" value="ATP-DEPENDENT DNA HELICASE HOMOLOG RECG, CHLOROPLASTIC"/>
    <property type="match status" value="1"/>
</dbReference>
<dbReference type="GO" id="GO:0003677">
    <property type="term" value="F:DNA binding"/>
    <property type="evidence" value="ECO:0007669"/>
    <property type="project" value="UniProtKB-KW"/>
</dbReference>
<dbReference type="InterPro" id="IPR033454">
    <property type="entry name" value="RecG_wedge"/>
</dbReference>
<dbReference type="InterPro" id="IPR014001">
    <property type="entry name" value="Helicase_ATP-bd"/>
</dbReference>
<evidence type="ECO:0000256" key="1">
    <source>
        <dbReference type="ARBA" id="ARBA00007504"/>
    </source>
</evidence>
<feature type="domain" description="Helicase ATP-binding" evidence="16">
    <location>
        <begin position="273"/>
        <end position="434"/>
    </location>
</feature>
<proteinExistence type="inferred from homology"/>
<dbReference type="InterPro" id="IPR027417">
    <property type="entry name" value="P-loop_NTPase"/>
</dbReference>
<dbReference type="Gene3D" id="2.40.50.140">
    <property type="entry name" value="Nucleic acid-binding proteins"/>
    <property type="match status" value="1"/>
</dbReference>
<keyword evidence="4 15" id="KW-0227">DNA damage</keyword>
<evidence type="ECO:0000256" key="9">
    <source>
        <dbReference type="ARBA" id="ARBA00023172"/>
    </source>
</evidence>
<keyword evidence="7 15" id="KW-0067">ATP-binding</keyword>
<feature type="domain" description="Helicase C-terminal" evidence="17">
    <location>
        <begin position="453"/>
        <end position="612"/>
    </location>
</feature>
<evidence type="ECO:0000256" key="4">
    <source>
        <dbReference type="ARBA" id="ARBA00022763"/>
    </source>
</evidence>
<dbReference type="Pfam" id="PF00270">
    <property type="entry name" value="DEAD"/>
    <property type="match status" value="1"/>
</dbReference>
<keyword evidence="9 15" id="KW-0233">DNA recombination</keyword>
<dbReference type="GO" id="GO:0006310">
    <property type="term" value="P:DNA recombination"/>
    <property type="evidence" value="ECO:0007669"/>
    <property type="project" value="UniProtKB-UniRule"/>
</dbReference>
<dbReference type="InterPro" id="IPR004609">
    <property type="entry name" value="ATP-dep_DNA_helicase_RecG"/>
</dbReference>
<keyword evidence="6 15" id="KW-0347">Helicase</keyword>
<evidence type="ECO:0000256" key="2">
    <source>
        <dbReference type="ARBA" id="ARBA00017846"/>
    </source>
</evidence>
<dbReference type="InterPro" id="IPR012340">
    <property type="entry name" value="NA-bd_OB-fold"/>
</dbReference>
<evidence type="ECO:0000256" key="3">
    <source>
        <dbReference type="ARBA" id="ARBA00022741"/>
    </source>
</evidence>
<evidence type="ECO:0000256" key="7">
    <source>
        <dbReference type="ARBA" id="ARBA00022840"/>
    </source>
</evidence>
<accession>A0A848M321</accession>
<dbReference type="EMBL" id="JABBPN010000002">
    <property type="protein sequence ID" value="NMO94641.1"/>
    <property type="molecule type" value="Genomic_DNA"/>
</dbReference>
<dbReference type="GO" id="GO:0043138">
    <property type="term" value="F:3'-5' DNA helicase activity"/>
    <property type="evidence" value="ECO:0007669"/>
    <property type="project" value="UniProtKB-EC"/>
</dbReference>
<dbReference type="PROSITE" id="PS51192">
    <property type="entry name" value="HELICASE_ATP_BIND_1"/>
    <property type="match status" value="1"/>
</dbReference>
<keyword evidence="8" id="KW-0238">DNA-binding</keyword>
<evidence type="ECO:0000256" key="8">
    <source>
        <dbReference type="ARBA" id="ARBA00023125"/>
    </source>
</evidence>
<comment type="function">
    <text evidence="15">Plays a critical role in recombination and DNA repair. Helps process Holliday junction intermediates to mature products by catalyzing branch migration. Has replication fork regression activity, unwinds stalled or blocked replication forks to make a HJ that can be resolved. Has a DNA unwinding activity characteristic of a DNA helicase with 3'-5' polarity.</text>
</comment>
<dbReference type="InterPro" id="IPR001650">
    <property type="entry name" value="Helicase_C-like"/>
</dbReference>
<dbReference type="InterPro" id="IPR045562">
    <property type="entry name" value="RecG_dom3_C"/>
</dbReference>
<evidence type="ECO:0000256" key="10">
    <source>
        <dbReference type="ARBA" id="ARBA00023204"/>
    </source>
</evidence>
<dbReference type="InterPro" id="IPR011545">
    <property type="entry name" value="DEAD/DEAH_box_helicase_dom"/>
</dbReference>
<protein>
    <recommendedName>
        <fullName evidence="2 15">ATP-dependent DNA helicase RecG</fullName>
        <ecNumber evidence="13 15">5.6.2.4</ecNumber>
    </recommendedName>
</protein>